<dbReference type="SUPFAM" id="SSF51206">
    <property type="entry name" value="cAMP-binding domain-like"/>
    <property type="match status" value="1"/>
</dbReference>
<dbReference type="OrthoDB" id="752588at2"/>
<reference evidence="1 2" key="1">
    <citation type="submission" date="2018-05" db="EMBL/GenBank/DDBJ databases">
        <title>Pedobacter paludis sp. nov., isolated from wetland soil.</title>
        <authorList>
            <person name="Zhang Y."/>
            <person name="Wang G."/>
        </authorList>
    </citation>
    <scope>NUCLEOTIDE SEQUENCE [LARGE SCALE GENOMIC DNA]</scope>
    <source>
        <strain evidence="1 2">KCTC22721</strain>
    </source>
</reference>
<sequence>MSEIRSESELLFRFLNGLQPLSKEVVDYAMEQTFSITVKKNALIDSVQKNYKECVFFVINGLVRGFIIDEGKDITTCLALENTLIGSIRDPGNISPTYFEHLQAIENSTLLVVPYNFIDKLYDKFPETNILGRKLLAIHFNMSQERSILSRIPSAEARYKQFKDNHPKIKFRIPLKYLATYLGMRIETLSRIRNKPKSAS</sequence>
<name>A0A317EPY7_9SPHI</name>
<organism evidence="1 2">
    <name type="scientific">Pedobacter yonginense</name>
    <dbReference type="NCBI Taxonomy" id="651869"/>
    <lineage>
        <taxon>Bacteria</taxon>
        <taxon>Pseudomonadati</taxon>
        <taxon>Bacteroidota</taxon>
        <taxon>Sphingobacteriia</taxon>
        <taxon>Sphingobacteriales</taxon>
        <taxon>Sphingobacteriaceae</taxon>
        <taxon>Pedobacter</taxon>
    </lineage>
</organism>
<evidence type="ECO:0000313" key="1">
    <source>
        <dbReference type="EMBL" id="PWS28734.1"/>
    </source>
</evidence>
<gene>
    <name evidence="1" type="ORF">DHW03_02505</name>
</gene>
<dbReference type="AlphaFoldDB" id="A0A317EPY7"/>
<dbReference type="InterPro" id="IPR018490">
    <property type="entry name" value="cNMP-bd_dom_sf"/>
</dbReference>
<accession>A0A317EPY7</accession>
<dbReference type="EMBL" id="QGNZ01000001">
    <property type="protein sequence ID" value="PWS28734.1"/>
    <property type="molecule type" value="Genomic_DNA"/>
</dbReference>
<proteinExistence type="predicted"/>
<dbReference type="RefSeq" id="WP_109924164.1">
    <property type="nucleotide sequence ID" value="NZ_QGNZ01000001.1"/>
</dbReference>
<keyword evidence="2" id="KW-1185">Reference proteome</keyword>
<dbReference type="Proteomes" id="UP000245379">
    <property type="component" value="Unassembled WGS sequence"/>
</dbReference>
<dbReference type="InterPro" id="IPR014710">
    <property type="entry name" value="RmlC-like_jellyroll"/>
</dbReference>
<dbReference type="Gene3D" id="2.60.120.10">
    <property type="entry name" value="Jelly Rolls"/>
    <property type="match status" value="1"/>
</dbReference>
<protein>
    <submittedName>
        <fullName evidence="1">Crp/Fnr family transcriptional regulator</fullName>
    </submittedName>
</protein>
<comment type="caution">
    <text evidence="1">The sequence shown here is derived from an EMBL/GenBank/DDBJ whole genome shotgun (WGS) entry which is preliminary data.</text>
</comment>
<evidence type="ECO:0000313" key="2">
    <source>
        <dbReference type="Proteomes" id="UP000245379"/>
    </source>
</evidence>